<feature type="domain" description="VWFA" evidence="2">
    <location>
        <begin position="81"/>
        <end position="270"/>
    </location>
</feature>
<dbReference type="InterPro" id="IPR039510">
    <property type="entry name" value="Vint_dom"/>
</dbReference>
<evidence type="ECO:0000313" key="3">
    <source>
        <dbReference type="EMBL" id="KAK3381916.1"/>
    </source>
</evidence>
<dbReference type="PROSITE" id="PS50817">
    <property type="entry name" value="INTEIN_N_TER"/>
    <property type="match status" value="1"/>
</dbReference>
<gene>
    <name evidence="3" type="ORF">B0H63DRAFT_476874</name>
</gene>
<dbReference type="SUPFAM" id="SSF53300">
    <property type="entry name" value="vWA-like"/>
    <property type="match status" value="1"/>
</dbReference>
<dbReference type="Gene3D" id="3.40.50.410">
    <property type="entry name" value="von Willebrand factor, type A domain"/>
    <property type="match status" value="1"/>
</dbReference>
<dbReference type="SMART" id="SM00327">
    <property type="entry name" value="VWA"/>
    <property type="match status" value="1"/>
</dbReference>
<dbReference type="InterPro" id="IPR036844">
    <property type="entry name" value="Hint_dom_sf"/>
</dbReference>
<accession>A0AAE0NI14</accession>
<dbReference type="PANTHER" id="PTHR10579">
    <property type="entry name" value="CALCIUM-ACTIVATED CHLORIDE CHANNEL REGULATOR"/>
    <property type="match status" value="1"/>
</dbReference>
<keyword evidence="4" id="KW-1185">Reference proteome</keyword>
<dbReference type="InterPro" id="IPR002035">
    <property type="entry name" value="VWF_A"/>
</dbReference>
<feature type="compositionally biased region" description="Polar residues" evidence="1">
    <location>
        <begin position="7"/>
        <end position="17"/>
    </location>
</feature>
<dbReference type="Pfam" id="PF14623">
    <property type="entry name" value="Vint"/>
    <property type="match status" value="1"/>
</dbReference>
<reference evidence="3" key="1">
    <citation type="journal article" date="2023" name="Mol. Phylogenet. Evol.">
        <title>Genome-scale phylogeny and comparative genomics of the fungal order Sordariales.</title>
        <authorList>
            <person name="Hensen N."/>
            <person name="Bonometti L."/>
            <person name="Westerberg I."/>
            <person name="Brannstrom I.O."/>
            <person name="Guillou S."/>
            <person name="Cros-Aarteil S."/>
            <person name="Calhoun S."/>
            <person name="Haridas S."/>
            <person name="Kuo A."/>
            <person name="Mondo S."/>
            <person name="Pangilinan J."/>
            <person name="Riley R."/>
            <person name="LaButti K."/>
            <person name="Andreopoulos B."/>
            <person name="Lipzen A."/>
            <person name="Chen C."/>
            <person name="Yan M."/>
            <person name="Daum C."/>
            <person name="Ng V."/>
            <person name="Clum A."/>
            <person name="Steindorff A."/>
            <person name="Ohm R.A."/>
            <person name="Martin F."/>
            <person name="Silar P."/>
            <person name="Natvig D.O."/>
            <person name="Lalanne C."/>
            <person name="Gautier V."/>
            <person name="Ament-Velasquez S.L."/>
            <person name="Kruys A."/>
            <person name="Hutchinson M.I."/>
            <person name="Powell A.J."/>
            <person name="Barry K."/>
            <person name="Miller A.N."/>
            <person name="Grigoriev I.V."/>
            <person name="Debuchy R."/>
            <person name="Gladieux P."/>
            <person name="Hiltunen Thoren M."/>
            <person name="Johannesson H."/>
        </authorList>
    </citation>
    <scope>NUCLEOTIDE SEQUENCE</scope>
    <source>
        <strain evidence="3">CBS 232.78</strain>
    </source>
</reference>
<evidence type="ECO:0000256" key="1">
    <source>
        <dbReference type="SAM" id="MobiDB-lite"/>
    </source>
</evidence>
<dbReference type="Pfam" id="PF00092">
    <property type="entry name" value="VWA"/>
    <property type="match status" value="1"/>
</dbReference>
<reference evidence="3" key="2">
    <citation type="submission" date="2023-06" db="EMBL/GenBank/DDBJ databases">
        <authorList>
            <consortium name="Lawrence Berkeley National Laboratory"/>
            <person name="Haridas S."/>
            <person name="Hensen N."/>
            <person name="Bonometti L."/>
            <person name="Westerberg I."/>
            <person name="Brannstrom I.O."/>
            <person name="Guillou S."/>
            <person name="Cros-Aarteil S."/>
            <person name="Calhoun S."/>
            <person name="Kuo A."/>
            <person name="Mondo S."/>
            <person name="Pangilinan J."/>
            <person name="Riley R."/>
            <person name="LaButti K."/>
            <person name="Andreopoulos B."/>
            <person name="Lipzen A."/>
            <person name="Chen C."/>
            <person name="Yanf M."/>
            <person name="Daum C."/>
            <person name="Ng V."/>
            <person name="Clum A."/>
            <person name="Steindorff A."/>
            <person name="Ohm R."/>
            <person name="Martin F."/>
            <person name="Silar P."/>
            <person name="Natvig D."/>
            <person name="Lalanne C."/>
            <person name="Gautier V."/>
            <person name="Ament-velasquez S.L."/>
            <person name="Kruys A."/>
            <person name="Hutchinson M.I."/>
            <person name="Powell A.J."/>
            <person name="Barry K."/>
            <person name="Miller A.N."/>
            <person name="Grigoriev I.V."/>
            <person name="Debuchy R."/>
            <person name="Gladieux P."/>
            <person name="Thoren M.H."/>
            <person name="Johannesson H."/>
        </authorList>
    </citation>
    <scope>NUCLEOTIDE SEQUENCE</scope>
    <source>
        <strain evidence="3">CBS 232.78</strain>
    </source>
</reference>
<dbReference type="AlphaFoldDB" id="A0AAE0NI14"/>
<dbReference type="GO" id="GO:0016539">
    <property type="term" value="P:intein-mediated protein splicing"/>
    <property type="evidence" value="ECO:0007669"/>
    <property type="project" value="InterPro"/>
</dbReference>
<comment type="caution">
    <text evidence="3">The sequence shown here is derived from an EMBL/GenBank/DDBJ whole genome shotgun (WGS) entry which is preliminary data.</text>
</comment>
<organism evidence="3 4">
    <name type="scientific">Podospora didyma</name>
    <dbReference type="NCBI Taxonomy" id="330526"/>
    <lineage>
        <taxon>Eukaryota</taxon>
        <taxon>Fungi</taxon>
        <taxon>Dikarya</taxon>
        <taxon>Ascomycota</taxon>
        <taxon>Pezizomycotina</taxon>
        <taxon>Sordariomycetes</taxon>
        <taxon>Sordariomycetidae</taxon>
        <taxon>Sordariales</taxon>
        <taxon>Podosporaceae</taxon>
        <taxon>Podospora</taxon>
    </lineage>
</organism>
<sequence>MARFSIFGSSNNETGANRTLDEKSLPIRSKEADGQDGVASAVSGEVPSLDIHPLATRDGMIVKIQPPQQPRDPRLHHVPCDIVLVIDLSGSMSAEAPVPSKPGEPQERNGLSVLDLTKHSAKTILETLNEHDRLGIVTFAHTAKIVQTLDPMNKENKKKTIKNIDSMKATGITNLWGGLLEGLKLFDKAGSNGRVPALMVLTDGVPNHMCPKQGYVPKLRKMELPATIHTFGFGYTLRSGLLKSIAEIGGGNYSFIPDAGMISTIFSHAVANLQSTFANNAVLRLTYPKYLKLEETTGESVDKQEPIKLDGDEPGTPMQLSISLSNLQYGQSRDIYLRFDNSVKDAIDYGFDIESPPIVTAELQYQQCTETEHMMQISRDVLDANSGLPPAEEAYHVSRSAIVSFLSALSPLRDDGEHAPLSTLPDNLLDRLQELITNLPAGRPEYATDAACRSLLEDLCGADPKGQISMALSNLTFYHRWGKHYLASLAGAHSRQICNSFKDPGPLMYGINSPLFIACRDRLDTAFDSLPAPKPSNIVGPYTSHIRMSSYNRSSNPCFAGCSTVVLAPSSTGKEGETIRIGRLRAGMRVHTPKGPRAVVAVLKTPVRQERMCAIDTSEDGRQLLVTPYHPIALDGKGTSWAFPKDVTQRYFRYTGSIYSILLQWDADPDAHAIMVGGAWGVTLGHGLVIKSEDPVRAHHFLGSYDAVVRSLATLHRGRGGLALGGGVRRDPKTGLVDGFQRASPGQIRKVMDVAARRRRAGLSA</sequence>
<dbReference type="InterPro" id="IPR032838">
    <property type="entry name" value="Vwaint_dom"/>
</dbReference>
<protein>
    <submittedName>
        <fullName evidence="3">Hint-domain-containing protein</fullName>
    </submittedName>
</protein>
<evidence type="ECO:0000259" key="2">
    <source>
        <dbReference type="PROSITE" id="PS50234"/>
    </source>
</evidence>
<feature type="region of interest" description="Disordered" evidence="1">
    <location>
        <begin position="1"/>
        <end position="36"/>
    </location>
</feature>
<dbReference type="InterPro" id="IPR006141">
    <property type="entry name" value="Intein_N"/>
</dbReference>
<dbReference type="Pfam" id="PF14624">
    <property type="entry name" value="Vwaint"/>
    <property type="match status" value="1"/>
</dbReference>
<dbReference type="PROSITE" id="PS50234">
    <property type="entry name" value="VWFA"/>
    <property type="match status" value="1"/>
</dbReference>
<dbReference type="SUPFAM" id="SSF51294">
    <property type="entry name" value="Hedgehog/intein (Hint) domain"/>
    <property type="match status" value="1"/>
</dbReference>
<dbReference type="InterPro" id="IPR051266">
    <property type="entry name" value="CLCR"/>
</dbReference>
<dbReference type="PANTHER" id="PTHR10579:SF156">
    <property type="entry name" value="VWFA DOMAIN-CONTAINING PROTEIN"/>
    <property type="match status" value="1"/>
</dbReference>
<dbReference type="Proteomes" id="UP001285441">
    <property type="component" value="Unassembled WGS sequence"/>
</dbReference>
<dbReference type="InterPro" id="IPR036465">
    <property type="entry name" value="vWFA_dom_sf"/>
</dbReference>
<proteinExistence type="predicted"/>
<feature type="compositionally biased region" description="Basic and acidic residues" evidence="1">
    <location>
        <begin position="19"/>
        <end position="33"/>
    </location>
</feature>
<evidence type="ECO:0000313" key="4">
    <source>
        <dbReference type="Proteomes" id="UP001285441"/>
    </source>
</evidence>
<name>A0AAE0NI14_9PEZI</name>
<dbReference type="EMBL" id="JAULSW010000005">
    <property type="protein sequence ID" value="KAK3381916.1"/>
    <property type="molecule type" value="Genomic_DNA"/>
</dbReference>